<gene>
    <name evidence="1" type="ORF">DWB61_10895</name>
</gene>
<organism evidence="1 2">
    <name type="scientific">Ancylomarina euxinus</name>
    <dbReference type="NCBI Taxonomy" id="2283627"/>
    <lineage>
        <taxon>Bacteria</taxon>
        <taxon>Pseudomonadati</taxon>
        <taxon>Bacteroidota</taxon>
        <taxon>Bacteroidia</taxon>
        <taxon>Marinilabiliales</taxon>
        <taxon>Marinifilaceae</taxon>
        <taxon>Ancylomarina</taxon>
    </lineage>
</organism>
<dbReference type="RefSeq" id="WP_269521821.1">
    <property type="nucleotide sequence ID" value="NZ_JAPXVP010000009.1"/>
</dbReference>
<evidence type="ECO:0000313" key="1">
    <source>
        <dbReference type="EMBL" id="RRG20925.1"/>
    </source>
</evidence>
<dbReference type="AlphaFoldDB" id="A0A425XZP0"/>
<dbReference type="EMBL" id="QQWG01000010">
    <property type="protein sequence ID" value="RRG20925.1"/>
    <property type="molecule type" value="Genomic_DNA"/>
</dbReference>
<reference evidence="1 2" key="1">
    <citation type="submission" date="2018-07" db="EMBL/GenBank/DDBJ databases">
        <title>Draft genome sequence of Ancylomarina sp. M1P.</title>
        <authorList>
            <person name="Yadav S."/>
            <person name="Villanueva L."/>
            <person name="Damste J.S.S."/>
        </authorList>
    </citation>
    <scope>NUCLEOTIDE SEQUENCE [LARGE SCALE GENOMIC DNA]</scope>
    <source>
        <strain evidence="1 2">M1P</strain>
    </source>
</reference>
<keyword evidence="2" id="KW-1185">Reference proteome</keyword>
<name>A0A425XZP0_9BACT</name>
<protein>
    <submittedName>
        <fullName evidence="1">Uncharacterized protein</fullName>
    </submittedName>
</protein>
<dbReference type="Proteomes" id="UP000285794">
    <property type="component" value="Unassembled WGS sequence"/>
</dbReference>
<comment type="caution">
    <text evidence="1">The sequence shown here is derived from an EMBL/GenBank/DDBJ whole genome shotgun (WGS) entry which is preliminary data.</text>
</comment>
<evidence type="ECO:0000313" key="2">
    <source>
        <dbReference type="Proteomes" id="UP000285794"/>
    </source>
</evidence>
<proteinExistence type="predicted"/>
<accession>A0A425XZP0</accession>
<sequence>MSQKEDFISQEPAMKALAANEVQTPNMPVNVAAQEAEDQFNIAIIYQTQLATAGVTVDSINLLLTRANALREAEAQWRTTYNSEQVDVKNWEDQAPAGYALKKDLSAAFRFAYRKDSRLLAKVREIGKGTGDDHMIQDLLEYAVLGQSNPTQLEAINFDMTKLDTSTVLSETLSTLLSKSVGDKKSQHLLKDVRDRSFTIMKETLDYIRDAGKYVFNDQLDIRKLFTSDYLRKHQASSTPESIEIEEDTTVE</sequence>